<dbReference type="GO" id="GO:0009279">
    <property type="term" value="C:cell outer membrane"/>
    <property type="evidence" value="ECO:0007669"/>
    <property type="project" value="UniProtKB-SubCell"/>
</dbReference>
<evidence type="ECO:0000313" key="9">
    <source>
        <dbReference type="Proteomes" id="UP000199421"/>
    </source>
</evidence>
<dbReference type="Proteomes" id="UP000199421">
    <property type="component" value="Unassembled WGS sequence"/>
</dbReference>
<feature type="domain" description="RagB/SusD" evidence="6">
    <location>
        <begin position="323"/>
        <end position="448"/>
    </location>
</feature>
<dbReference type="PROSITE" id="PS51257">
    <property type="entry name" value="PROKAR_LIPOPROTEIN"/>
    <property type="match status" value="1"/>
</dbReference>
<accession>A0A1H7W2Q1</accession>
<dbReference type="RefSeq" id="WP_093328956.1">
    <property type="nucleotide sequence ID" value="NZ_FOAF01000008.1"/>
</dbReference>
<organism evidence="8 9">
    <name type="scientific">Olivibacter domesticus</name>
    <name type="common">Pseudosphingobacterium domesticum</name>
    <dbReference type="NCBI Taxonomy" id="407022"/>
    <lineage>
        <taxon>Bacteria</taxon>
        <taxon>Pseudomonadati</taxon>
        <taxon>Bacteroidota</taxon>
        <taxon>Sphingobacteriia</taxon>
        <taxon>Sphingobacteriales</taxon>
        <taxon>Sphingobacteriaceae</taxon>
        <taxon>Olivibacter</taxon>
    </lineage>
</organism>
<dbReference type="STRING" id="407022.SAMN05661044_04373"/>
<evidence type="ECO:0000259" key="7">
    <source>
        <dbReference type="Pfam" id="PF14322"/>
    </source>
</evidence>
<comment type="subcellular location">
    <subcellularLocation>
        <location evidence="1">Cell outer membrane</location>
    </subcellularLocation>
</comment>
<comment type="similarity">
    <text evidence="2">Belongs to the SusD family.</text>
</comment>
<reference evidence="9" key="1">
    <citation type="submission" date="2016-10" db="EMBL/GenBank/DDBJ databases">
        <authorList>
            <person name="Varghese N."/>
            <person name="Submissions S."/>
        </authorList>
    </citation>
    <scope>NUCLEOTIDE SEQUENCE [LARGE SCALE GENOMIC DNA]</scope>
    <source>
        <strain evidence="9">DSM 18733</strain>
    </source>
</reference>
<feature type="domain" description="SusD-like N-terminal" evidence="7">
    <location>
        <begin position="39"/>
        <end position="245"/>
    </location>
</feature>
<dbReference type="InterPro" id="IPR033985">
    <property type="entry name" value="SusD-like_N"/>
</dbReference>
<protein>
    <submittedName>
        <fullName evidence="8">SusD family protein</fullName>
    </submittedName>
</protein>
<evidence type="ECO:0000256" key="1">
    <source>
        <dbReference type="ARBA" id="ARBA00004442"/>
    </source>
</evidence>
<evidence type="ECO:0000256" key="3">
    <source>
        <dbReference type="ARBA" id="ARBA00022729"/>
    </source>
</evidence>
<dbReference type="Pfam" id="PF07980">
    <property type="entry name" value="SusD_RagB"/>
    <property type="match status" value="1"/>
</dbReference>
<dbReference type="InterPro" id="IPR012944">
    <property type="entry name" value="SusD_RagB_dom"/>
</dbReference>
<dbReference type="Pfam" id="PF14322">
    <property type="entry name" value="SusD-like_3"/>
    <property type="match status" value="1"/>
</dbReference>
<evidence type="ECO:0000313" key="8">
    <source>
        <dbReference type="EMBL" id="SEM15287.1"/>
    </source>
</evidence>
<proteinExistence type="inferred from homology"/>
<evidence type="ECO:0000259" key="6">
    <source>
        <dbReference type="Pfam" id="PF07980"/>
    </source>
</evidence>
<dbReference type="AlphaFoldDB" id="A0A1H7W2Q1"/>
<dbReference type="Gene3D" id="1.25.40.390">
    <property type="match status" value="1"/>
</dbReference>
<evidence type="ECO:0000256" key="4">
    <source>
        <dbReference type="ARBA" id="ARBA00023136"/>
    </source>
</evidence>
<dbReference type="InterPro" id="IPR011990">
    <property type="entry name" value="TPR-like_helical_dom_sf"/>
</dbReference>
<dbReference type="CDD" id="cd08977">
    <property type="entry name" value="SusD"/>
    <property type="match status" value="1"/>
</dbReference>
<name>A0A1H7W2Q1_OLID1</name>
<keyword evidence="9" id="KW-1185">Reference proteome</keyword>
<sequence>MKVTLQNDLYKHSFKLLLLTILSLSSCSEKDYLHPDPTTYIPQEQTFDTPERVLALVNGLYRGMKDQQFYGGRYYIYAEVRGDEYINRTANLFTAFDSWNHTLNAGSNEVQNLWTAAYRTINLCNVFLQGLNDNANKVDPKIASQYAAEAKFVRAVAYFALVTLYARPYIENNGTSPGLPLRLQGETTSENNSLARSTVAEVYSQILKDLDEAEENLPLTYDTPLLNTTRAHRNTAIAFKTRVYLTMGNYSMVVQEAQKIVSSNAPYRAETGVANTLQTDATVPFLGNNYTTTESIFSMPMTDLDSSTGQSSITYNLNTAPAGNSEYNLNPDGIIGDMEWRENDQRRQFITTGTTKYLKKYNKPSPFLDYIPVIRYAEVLLNYAEAAAHTGDLNKARNLLSFVRNRADASYQFTANAVADETSLVNTILHERRIEFLGEGLRSNDLLRTLRTIPAKGSAPAVAPADEAYIFPLPNSELLTNKDL</sequence>
<keyword evidence="5" id="KW-0998">Cell outer membrane</keyword>
<gene>
    <name evidence="8" type="ORF">SAMN05661044_04373</name>
</gene>
<keyword evidence="3" id="KW-0732">Signal</keyword>
<evidence type="ECO:0000256" key="2">
    <source>
        <dbReference type="ARBA" id="ARBA00006275"/>
    </source>
</evidence>
<dbReference type="OrthoDB" id="9792139at2"/>
<dbReference type="SUPFAM" id="SSF48452">
    <property type="entry name" value="TPR-like"/>
    <property type="match status" value="1"/>
</dbReference>
<evidence type="ECO:0000256" key="5">
    <source>
        <dbReference type="ARBA" id="ARBA00023237"/>
    </source>
</evidence>
<keyword evidence="4" id="KW-0472">Membrane</keyword>
<dbReference type="EMBL" id="FOAF01000008">
    <property type="protein sequence ID" value="SEM15287.1"/>
    <property type="molecule type" value="Genomic_DNA"/>
</dbReference>